<protein>
    <recommendedName>
        <fullName evidence="17">AIG1-type G domain-containing protein</fullName>
    </recommendedName>
</protein>
<proteinExistence type="inferred from homology"/>
<evidence type="ECO:0000256" key="9">
    <source>
        <dbReference type="ARBA" id="ARBA00022805"/>
    </source>
</evidence>
<evidence type="ECO:0000256" key="6">
    <source>
        <dbReference type="ARBA" id="ARBA00022723"/>
    </source>
</evidence>
<keyword evidence="13" id="KW-0342">GTP-binding</keyword>
<keyword evidence="19" id="KW-1185">Reference proteome</keyword>
<dbReference type="InterPro" id="IPR006703">
    <property type="entry name" value="G_AIG1"/>
</dbReference>
<keyword evidence="8" id="KW-0378">Hydrolase</keyword>
<keyword evidence="9" id="KW-1002">Plastid outer membrane</keyword>
<dbReference type="Pfam" id="PF04548">
    <property type="entry name" value="AIG1"/>
    <property type="match status" value="1"/>
</dbReference>
<evidence type="ECO:0000256" key="11">
    <source>
        <dbReference type="ARBA" id="ARBA00022927"/>
    </source>
</evidence>
<dbReference type="InterPro" id="IPR024283">
    <property type="entry name" value="TOC159_MAD"/>
</dbReference>
<dbReference type="EMBL" id="JANQDX010000012">
    <property type="protein sequence ID" value="KAL0915280.1"/>
    <property type="molecule type" value="Genomic_DNA"/>
</dbReference>
<dbReference type="AlphaFoldDB" id="A0ABD0UR96"/>
<keyword evidence="7" id="KW-0547">Nucleotide-binding</keyword>
<dbReference type="GO" id="GO:0009707">
    <property type="term" value="C:chloroplast outer membrane"/>
    <property type="evidence" value="ECO:0007669"/>
    <property type="project" value="UniProtKB-SubCell"/>
</dbReference>
<keyword evidence="3" id="KW-0150">Chloroplast</keyword>
<keyword evidence="10" id="KW-0460">Magnesium</keyword>
<comment type="cofactor">
    <cofactor evidence="1">
        <name>Mg(2+)</name>
        <dbReference type="ChEBI" id="CHEBI:18420"/>
    </cofactor>
</comment>
<dbReference type="Pfam" id="PF11886">
    <property type="entry name" value="TOC159_MAD"/>
    <property type="match status" value="1"/>
</dbReference>
<dbReference type="InterPro" id="IPR045058">
    <property type="entry name" value="GIMA/IAN/Toc"/>
</dbReference>
<sequence length="780" mass="87186">MMNFKEWLSCHSISKSLLSTRPFSFFYDESSEREFRHHGTMDMVTGAAISSERTLSENQVNVSSAHEQSLVTEASALAQYNSNKGNKDPLTQVEAFQISFLRLVQRIGQSPANPVVLQVLYRLELASLIRAAESNVKKPGLKIDKARALALALEESGHDDFDFSLKILVLGKTGVGKSATVNSLFDEAKVTTNAFRPSTKGIQQVVGTIKGIKVTFIDTPGLLPSNNNQRRNRKILIEVRKFIRKSPPDVVLYFERLDFYDRVYYDFPLLKLITNVFGSSIWFNTILVMTHSSSPLPEGMDGYPVSYEEFVGQRTKLLQSYIHQAVSNTQLENPVLLAENHPMCMKNSKGEKVLPNGQAWLSQLLLLSISTKVLGDANSLLKFQNSFQFVKSDSIRQPSLPHLLSSLLQPRSTGTSIDGNDFQVDDLSDGEEDEYDQLPPIRILTKAQYQQLSRLQKNAYLDELDYRETLYLKKQWRAEIRRNKESMLSNSGASESSEYENSSSHEVVQLPDMAIPLSFDSNCPSHRYRCLLGTNEWLLRPVVDSQGWDHDVCFDGISLDFSKQIKGNLTASVAGQMRKDKVDFSIQSDSGVNFVHGKCLFVSSLDILTAGKALVCTFRGDVKFKNLNCNSTGCGLSLTSFGKMHFIGAKLEDSISLGRRFKLVANTGCLVGNSQETYGGSVEATIRGKDFPVRDEKVTVAANFLTYDKDMVLGGSFQTDFRVGRVAKMSLNANMNSRSLGQISFKVSTSEHFELGLITAVSLIQALFHKRNKSHEWEKT</sequence>
<evidence type="ECO:0000256" key="14">
    <source>
        <dbReference type="ARBA" id="ARBA00023136"/>
    </source>
</evidence>
<dbReference type="GO" id="GO:0005525">
    <property type="term" value="F:GTP binding"/>
    <property type="evidence" value="ECO:0007669"/>
    <property type="project" value="UniProtKB-KW"/>
</dbReference>
<reference evidence="18 19" key="1">
    <citation type="journal article" date="2024" name="Plant Biotechnol. J.">
        <title>Dendrobium thyrsiflorum genome and its molecular insights into genes involved in important horticultural traits.</title>
        <authorList>
            <person name="Chen B."/>
            <person name="Wang J.Y."/>
            <person name="Zheng P.J."/>
            <person name="Li K.L."/>
            <person name="Liang Y.M."/>
            <person name="Chen X.F."/>
            <person name="Zhang C."/>
            <person name="Zhao X."/>
            <person name="He X."/>
            <person name="Zhang G.Q."/>
            <person name="Liu Z.J."/>
            <person name="Xu Q."/>
        </authorList>
    </citation>
    <scope>NUCLEOTIDE SEQUENCE [LARGE SCALE GENOMIC DNA]</scope>
    <source>
        <strain evidence="18">GZMU011</strain>
    </source>
</reference>
<dbReference type="PANTHER" id="PTHR10903:SF68">
    <property type="entry name" value="TRANSLOCASE OF CHLOROPLAST 90, CHLOROPLASTIC"/>
    <property type="match status" value="1"/>
</dbReference>
<gene>
    <name evidence="18" type="ORF">M5K25_015685</name>
</gene>
<evidence type="ECO:0000256" key="10">
    <source>
        <dbReference type="ARBA" id="ARBA00022842"/>
    </source>
</evidence>
<dbReference type="FunFam" id="3.40.50.300:FF:000413">
    <property type="entry name" value="Translocase of chloroplast 120, chloroplastic"/>
    <property type="match status" value="1"/>
</dbReference>
<evidence type="ECO:0000256" key="4">
    <source>
        <dbReference type="ARBA" id="ARBA00022640"/>
    </source>
</evidence>
<dbReference type="GO" id="GO:0015031">
    <property type="term" value="P:protein transport"/>
    <property type="evidence" value="ECO:0007669"/>
    <property type="project" value="UniProtKB-KW"/>
</dbReference>
<dbReference type="InterPro" id="IPR005690">
    <property type="entry name" value="Toc86_159"/>
</dbReference>
<evidence type="ECO:0000313" key="19">
    <source>
        <dbReference type="Proteomes" id="UP001552299"/>
    </source>
</evidence>
<dbReference type="Proteomes" id="UP001552299">
    <property type="component" value="Unassembled WGS sequence"/>
</dbReference>
<evidence type="ECO:0000256" key="15">
    <source>
        <dbReference type="ARBA" id="ARBA00023766"/>
    </source>
</evidence>
<dbReference type="GO" id="GO:0016787">
    <property type="term" value="F:hydrolase activity"/>
    <property type="evidence" value="ECO:0007669"/>
    <property type="project" value="UniProtKB-KW"/>
</dbReference>
<organism evidence="18 19">
    <name type="scientific">Dendrobium thyrsiflorum</name>
    <name type="common">Pinecone-like raceme dendrobium</name>
    <name type="synonym">Orchid</name>
    <dbReference type="NCBI Taxonomy" id="117978"/>
    <lineage>
        <taxon>Eukaryota</taxon>
        <taxon>Viridiplantae</taxon>
        <taxon>Streptophyta</taxon>
        <taxon>Embryophyta</taxon>
        <taxon>Tracheophyta</taxon>
        <taxon>Spermatophyta</taxon>
        <taxon>Magnoliopsida</taxon>
        <taxon>Liliopsida</taxon>
        <taxon>Asparagales</taxon>
        <taxon>Orchidaceae</taxon>
        <taxon>Epidendroideae</taxon>
        <taxon>Malaxideae</taxon>
        <taxon>Dendrobiinae</taxon>
        <taxon>Dendrobium</taxon>
    </lineage>
</organism>
<evidence type="ECO:0000256" key="7">
    <source>
        <dbReference type="ARBA" id="ARBA00022741"/>
    </source>
</evidence>
<evidence type="ECO:0000256" key="16">
    <source>
        <dbReference type="ARBA" id="ARBA00023775"/>
    </source>
</evidence>
<evidence type="ECO:0000256" key="12">
    <source>
        <dbReference type="ARBA" id="ARBA00022989"/>
    </source>
</evidence>
<comment type="subcellular location">
    <subcellularLocation>
        <location evidence="15">Plastid</location>
        <location evidence="15">Chloroplast outer membrane</location>
        <topology evidence="15">Single-pass membrane protein</topology>
    </subcellularLocation>
</comment>
<keyword evidence="4" id="KW-0934">Plastid</keyword>
<evidence type="ECO:0000256" key="1">
    <source>
        <dbReference type="ARBA" id="ARBA00001946"/>
    </source>
</evidence>
<dbReference type="GO" id="GO:0046872">
    <property type="term" value="F:metal ion binding"/>
    <property type="evidence" value="ECO:0007669"/>
    <property type="project" value="UniProtKB-KW"/>
</dbReference>
<evidence type="ECO:0000256" key="5">
    <source>
        <dbReference type="ARBA" id="ARBA00022692"/>
    </source>
</evidence>
<accession>A0ABD0UR96</accession>
<keyword evidence="14" id="KW-0472">Membrane</keyword>
<evidence type="ECO:0000313" key="18">
    <source>
        <dbReference type="EMBL" id="KAL0915280.1"/>
    </source>
</evidence>
<dbReference type="PANTHER" id="PTHR10903">
    <property type="entry name" value="GTPASE, IMAP FAMILY MEMBER-RELATED"/>
    <property type="match status" value="1"/>
</dbReference>
<comment type="similarity">
    <text evidence="16">Belongs to the TRAFAC class TrmE-Era-EngA-EngB-Septin-like GTPase superfamily. AIG1/Toc34/Toc159-like paraseptin GTPase family. TOC159 subfamily.</text>
</comment>
<keyword evidence="12" id="KW-1133">Transmembrane helix</keyword>
<evidence type="ECO:0000256" key="2">
    <source>
        <dbReference type="ARBA" id="ARBA00022448"/>
    </source>
</evidence>
<evidence type="ECO:0000256" key="8">
    <source>
        <dbReference type="ARBA" id="ARBA00022801"/>
    </source>
</evidence>
<name>A0ABD0UR96_DENTH</name>
<dbReference type="PROSITE" id="PS51720">
    <property type="entry name" value="G_AIG1"/>
    <property type="match status" value="1"/>
</dbReference>
<feature type="domain" description="AIG1-type G" evidence="17">
    <location>
        <begin position="162"/>
        <end position="392"/>
    </location>
</feature>
<keyword evidence="5" id="KW-0812">Transmembrane</keyword>
<keyword evidence="11" id="KW-0653">Protein transport</keyword>
<evidence type="ECO:0000259" key="17">
    <source>
        <dbReference type="PROSITE" id="PS51720"/>
    </source>
</evidence>
<dbReference type="InterPro" id="IPR027417">
    <property type="entry name" value="P-loop_NTPase"/>
</dbReference>
<keyword evidence="6" id="KW-0479">Metal-binding</keyword>
<dbReference type="NCBIfam" id="TIGR00993">
    <property type="entry name" value="3a0901s04IAP86"/>
    <property type="match status" value="1"/>
</dbReference>
<dbReference type="Gene3D" id="3.40.50.300">
    <property type="entry name" value="P-loop containing nucleotide triphosphate hydrolases"/>
    <property type="match status" value="1"/>
</dbReference>
<dbReference type="SUPFAM" id="SSF52540">
    <property type="entry name" value="P-loop containing nucleoside triphosphate hydrolases"/>
    <property type="match status" value="1"/>
</dbReference>
<comment type="caution">
    <text evidence="18">The sequence shown here is derived from an EMBL/GenBank/DDBJ whole genome shotgun (WGS) entry which is preliminary data.</text>
</comment>
<evidence type="ECO:0000256" key="13">
    <source>
        <dbReference type="ARBA" id="ARBA00023134"/>
    </source>
</evidence>
<evidence type="ECO:0000256" key="3">
    <source>
        <dbReference type="ARBA" id="ARBA00022528"/>
    </source>
</evidence>
<keyword evidence="2" id="KW-0813">Transport</keyword>